<dbReference type="Proteomes" id="UP001244207">
    <property type="component" value="Unassembled WGS sequence"/>
</dbReference>
<feature type="region of interest" description="Disordered" evidence="1">
    <location>
        <begin position="120"/>
        <end position="139"/>
    </location>
</feature>
<proteinExistence type="predicted"/>
<dbReference type="EMBL" id="JAHMHS010000026">
    <property type="protein sequence ID" value="KAK1727152.1"/>
    <property type="molecule type" value="Genomic_DNA"/>
</dbReference>
<keyword evidence="3" id="KW-1185">Reference proteome</keyword>
<evidence type="ECO:0000256" key="1">
    <source>
        <dbReference type="SAM" id="MobiDB-lite"/>
    </source>
</evidence>
<gene>
    <name evidence="2" type="ORF">BDZ83DRAFT_217726</name>
</gene>
<protein>
    <submittedName>
        <fullName evidence="2">Uncharacterized protein</fullName>
    </submittedName>
</protein>
<dbReference type="AlphaFoldDB" id="A0AAD8XH83"/>
<comment type="caution">
    <text evidence="2">The sequence shown here is derived from an EMBL/GenBank/DDBJ whole genome shotgun (WGS) entry which is preliminary data.</text>
</comment>
<evidence type="ECO:0000313" key="3">
    <source>
        <dbReference type="Proteomes" id="UP001244207"/>
    </source>
</evidence>
<reference evidence="2" key="1">
    <citation type="submission" date="2021-12" db="EMBL/GenBank/DDBJ databases">
        <title>Comparative genomics, transcriptomics and evolutionary studies reveal genomic signatures of adaptation to plant cell wall in hemibiotrophic fungi.</title>
        <authorList>
            <consortium name="DOE Joint Genome Institute"/>
            <person name="Baroncelli R."/>
            <person name="Diaz J.F."/>
            <person name="Benocci T."/>
            <person name="Peng M."/>
            <person name="Battaglia E."/>
            <person name="Haridas S."/>
            <person name="Andreopoulos W."/>
            <person name="Labutti K."/>
            <person name="Pangilinan J."/>
            <person name="Floch G.L."/>
            <person name="Makela M.R."/>
            <person name="Henrissat B."/>
            <person name="Grigoriev I.V."/>
            <person name="Crouch J.A."/>
            <person name="De Vries R.P."/>
            <person name="Sukno S.A."/>
            <person name="Thon M.R."/>
        </authorList>
    </citation>
    <scope>NUCLEOTIDE SEQUENCE</scope>
    <source>
        <strain evidence="2">CBS 112980</strain>
    </source>
</reference>
<dbReference type="GeneID" id="85385640"/>
<name>A0AAD8XH83_GLOAC</name>
<accession>A0AAD8XH83</accession>
<evidence type="ECO:0000313" key="2">
    <source>
        <dbReference type="EMBL" id="KAK1727152.1"/>
    </source>
</evidence>
<dbReference type="RefSeq" id="XP_060367207.1">
    <property type="nucleotide sequence ID" value="XM_060501741.1"/>
</dbReference>
<organism evidence="2 3">
    <name type="scientific">Glomerella acutata</name>
    <name type="common">Colletotrichum acutatum</name>
    <dbReference type="NCBI Taxonomy" id="27357"/>
    <lineage>
        <taxon>Eukaryota</taxon>
        <taxon>Fungi</taxon>
        <taxon>Dikarya</taxon>
        <taxon>Ascomycota</taxon>
        <taxon>Pezizomycotina</taxon>
        <taxon>Sordariomycetes</taxon>
        <taxon>Hypocreomycetidae</taxon>
        <taxon>Glomerellales</taxon>
        <taxon>Glomerellaceae</taxon>
        <taxon>Colletotrichum</taxon>
        <taxon>Colletotrichum acutatum species complex</taxon>
    </lineage>
</organism>
<sequence length="219" mass="23416">MMIEKARLRLRSRSPPDGPHHFWLRRPCWSNGVIGVEENRLRAKKGIHARPNPSNSIGRTCTDTYPTNAIHQIPPMTDAKCTRHPILPLTVLAGRFQCKVGPSKQGWCVPAVGGARDLPLDSPNPMSYQASPAGPTRRSITASSAPNAPGFAYNHSQLPMTSGMTISLPRIPANVNAAAYVSTAAHGGLHGRIVSPDARQGTGLAVGSFCMVQTLIDSA</sequence>